<dbReference type="PRINTS" id="PR00195">
    <property type="entry name" value="DYNAMIN"/>
</dbReference>
<feature type="region of interest" description="Disordered" evidence="1">
    <location>
        <begin position="483"/>
        <end position="555"/>
    </location>
</feature>
<dbReference type="Gene3D" id="1.20.120.1240">
    <property type="entry name" value="Dynamin, middle domain"/>
    <property type="match status" value="1"/>
</dbReference>
<keyword evidence="4" id="KW-1185">Reference proteome</keyword>
<dbReference type="CDD" id="cd08771">
    <property type="entry name" value="DLP_1"/>
    <property type="match status" value="1"/>
</dbReference>
<evidence type="ECO:0000256" key="1">
    <source>
        <dbReference type="SAM" id="MobiDB-lite"/>
    </source>
</evidence>
<proteinExistence type="predicted"/>
<comment type="caution">
    <text evidence="3">The sequence shown here is derived from an EMBL/GenBank/DDBJ whole genome shotgun (WGS) entry which is preliminary data.</text>
</comment>
<dbReference type="GO" id="GO:0006897">
    <property type="term" value="P:endocytosis"/>
    <property type="evidence" value="ECO:0007669"/>
    <property type="project" value="TreeGrafter"/>
</dbReference>
<dbReference type="Gene3D" id="3.40.50.300">
    <property type="entry name" value="P-loop containing nucleotide triphosphate hydrolases"/>
    <property type="match status" value="1"/>
</dbReference>
<evidence type="ECO:0000259" key="2">
    <source>
        <dbReference type="PROSITE" id="PS51388"/>
    </source>
</evidence>
<evidence type="ECO:0000313" key="4">
    <source>
        <dbReference type="Proteomes" id="UP000315522"/>
    </source>
</evidence>
<dbReference type="GO" id="GO:0003924">
    <property type="term" value="F:GTPase activity"/>
    <property type="evidence" value="ECO:0007669"/>
    <property type="project" value="InterPro"/>
</dbReference>
<feature type="compositionally biased region" description="Polar residues" evidence="1">
    <location>
        <begin position="1"/>
        <end position="18"/>
    </location>
</feature>
<dbReference type="PROSITE" id="PS51388">
    <property type="entry name" value="GED"/>
    <property type="match status" value="1"/>
</dbReference>
<feature type="compositionally biased region" description="Acidic residues" evidence="1">
    <location>
        <begin position="37"/>
        <end position="46"/>
    </location>
</feature>
<dbReference type="SMART" id="SM00053">
    <property type="entry name" value="DYNc"/>
    <property type="match status" value="1"/>
</dbReference>
<dbReference type="InterPro" id="IPR020850">
    <property type="entry name" value="GED_dom"/>
</dbReference>
<dbReference type="GO" id="GO:0005739">
    <property type="term" value="C:mitochondrion"/>
    <property type="evidence" value="ECO:0007669"/>
    <property type="project" value="TreeGrafter"/>
</dbReference>
<dbReference type="GO" id="GO:0016559">
    <property type="term" value="P:peroxisome fission"/>
    <property type="evidence" value="ECO:0007669"/>
    <property type="project" value="TreeGrafter"/>
</dbReference>
<dbReference type="SUPFAM" id="SSF52540">
    <property type="entry name" value="P-loop containing nucleoside triphosphate hydrolases"/>
    <property type="match status" value="1"/>
</dbReference>
<dbReference type="GO" id="GO:0016020">
    <property type="term" value="C:membrane"/>
    <property type="evidence" value="ECO:0007669"/>
    <property type="project" value="TreeGrafter"/>
</dbReference>
<evidence type="ECO:0000313" key="3">
    <source>
        <dbReference type="EMBL" id="TVY87103.1"/>
    </source>
</evidence>
<name>A0A559M2A7_9HELO</name>
<dbReference type="GO" id="GO:0008017">
    <property type="term" value="F:microtubule binding"/>
    <property type="evidence" value="ECO:0007669"/>
    <property type="project" value="TreeGrafter"/>
</dbReference>
<accession>A0A559M2A7</accession>
<dbReference type="InterPro" id="IPR001401">
    <property type="entry name" value="Dynamin_GTPase"/>
</dbReference>
<gene>
    <name evidence="3" type="primary">dymA</name>
    <name evidence="3" type="ORF">LAWI1_G007659</name>
</gene>
<dbReference type="GO" id="GO:0005874">
    <property type="term" value="C:microtubule"/>
    <property type="evidence" value="ECO:0007669"/>
    <property type="project" value="TreeGrafter"/>
</dbReference>
<dbReference type="PANTHER" id="PTHR11566:SF21">
    <property type="entry name" value="DYNAMIN RELATED PROTEIN 1, ISOFORM A"/>
    <property type="match status" value="1"/>
</dbReference>
<dbReference type="GO" id="GO:0000266">
    <property type="term" value="P:mitochondrial fission"/>
    <property type="evidence" value="ECO:0007669"/>
    <property type="project" value="TreeGrafter"/>
</dbReference>
<feature type="compositionally biased region" description="Polar residues" evidence="1">
    <location>
        <begin position="508"/>
        <end position="520"/>
    </location>
</feature>
<dbReference type="Pfam" id="PF00350">
    <property type="entry name" value="Dynamin_N"/>
    <property type="match status" value="1"/>
</dbReference>
<dbReference type="GO" id="GO:0048312">
    <property type="term" value="P:intracellular distribution of mitochondria"/>
    <property type="evidence" value="ECO:0007669"/>
    <property type="project" value="TreeGrafter"/>
</dbReference>
<feature type="non-terminal residue" evidence="3">
    <location>
        <position position="821"/>
    </location>
</feature>
<feature type="domain" description="GED" evidence="2">
    <location>
        <begin position="749"/>
        <end position="821"/>
    </location>
</feature>
<dbReference type="InterPro" id="IPR027417">
    <property type="entry name" value="P-loop_NTPase"/>
</dbReference>
<dbReference type="InterPro" id="IPR022812">
    <property type="entry name" value="Dynamin"/>
</dbReference>
<dbReference type="EMBL" id="QGML01002750">
    <property type="protein sequence ID" value="TVY87103.1"/>
    <property type="molecule type" value="Genomic_DNA"/>
</dbReference>
<reference evidence="3 4" key="1">
    <citation type="submission" date="2018-05" db="EMBL/GenBank/DDBJ databases">
        <title>Genome sequencing and assembly of the regulated plant pathogen Lachnellula willkommii and related sister species for the development of diagnostic species identification markers.</title>
        <authorList>
            <person name="Giroux E."/>
            <person name="Bilodeau G."/>
        </authorList>
    </citation>
    <scope>NUCLEOTIDE SEQUENCE [LARGE SCALE GENOMIC DNA]</scope>
    <source>
        <strain evidence="3 4">CBS 172.35</strain>
    </source>
</reference>
<dbReference type="PANTHER" id="PTHR11566">
    <property type="entry name" value="DYNAMIN"/>
    <property type="match status" value="1"/>
</dbReference>
<dbReference type="GO" id="GO:0005525">
    <property type="term" value="F:GTP binding"/>
    <property type="evidence" value="ECO:0007669"/>
    <property type="project" value="InterPro"/>
</dbReference>
<feature type="compositionally biased region" description="Basic and acidic residues" evidence="1">
    <location>
        <begin position="546"/>
        <end position="555"/>
    </location>
</feature>
<dbReference type="Proteomes" id="UP000315522">
    <property type="component" value="Unassembled WGS sequence"/>
</dbReference>
<dbReference type="AlphaFoldDB" id="A0A559M2A7"/>
<sequence length="821" mass="92120">MFGTQKAPSRQSRAQSVNSDDESPDSQLHREMNQAQEYDEEFQSSEEDGRPTSDNNILSEDPFGNEDSQKLFESIDKLRKCGAGQDLDPPQLVIVGKQSAGKSSLLQSLTDIPFPVGSRLCTQFAMRIVSRRTPPGSKDKIYASIESGDINPFSIRDDDSRIKDFGRLVSDFTLETFEDLIEDAKVAMGIKSNGISENRNYSSKVLKIELSGPNRSHFGILDLPGVFNAEIGGVSRREKDGVTKMVTSYMNKPENIIICVADASGDIANENILPLARDIDSSRIVGVFTKCDKADPPSDIVNHVNNPDAIGGKRRKWYVVQNRPARAGVSYDREQEEAALFSQDPWLDIPEDQRGTAMLKKYLAGLLCRRIRDAFPGMLNTVTKLLDAEKLRRRGMGESRIDHLHKQAYLMKIVDTYRTLALQALRCPTDLQDDDMKLRGFIVDEKLAFERNMKNKGHFYNFLEIGKPQTKTRQDPIVNLASDESDYDSADSVSLDPPPNTFRAPSVSIPSLSATQNLTKQPYHRRGAAVRRGGLYTPSPSPSPLREQKPTPAETKRNPLYIEIRAQINTNRGEELPGMLNPAVLKPLLRKQTSKWQSLGEDYLERLVTMTTSVSLKIFEKACMDAGTTERTKTGLQERLFTFSEDSRKEVLQKMHLLCEKNANMALQTDTDDFLRKVRQAQMMRFINALQRYKTSHPSAAFVRILTTGGSALAAGPESYENWAVVDEKSIGSLFNEIHYAGDRRENVEDEIHDLLKAYYELALRNFIYDVRHNITEPFLQDPSGPLLGLSTDFVLGLTAEEVNVLGGEDECVVVSRREAD</sequence>
<feature type="region of interest" description="Disordered" evidence="1">
    <location>
        <begin position="1"/>
        <end position="66"/>
    </location>
</feature>
<protein>
    <submittedName>
        <fullName evidence="3">Dynamin-A</fullName>
    </submittedName>
</protein>
<dbReference type="InterPro" id="IPR045063">
    <property type="entry name" value="Dynamin_N"/>
</dbReference>
<organism evidence="3 4">
    <name type="scientific">Lachnellula willkommii</name>
    <dbReference type="NCBI Taxonomy" id="215461"/>
    <lineage>
        <taxon>Eukaryota</taxon>
        <taxon>Fungi</taxon>
        <taxon>Dikarya</taxon>
        <taxon>Ascomycota</taxon>
        <taxon>Pezizomycotina</taxon>
        <taxon>Leotiomycetes</taxon>
        <taxon>Helotiales</taxon>
        <taxon>Lachnaceae</taxon>
        <taxon>Lachnellula</taxon>
    </lineage>
</organism>